<dbReference type="InParanoid" id="E9HBU1"/>
<dbReference type="KEGG" id="dpx:DAPPUDRAFT_256638"/>
<dbReference type="Proteomes" id="UP000000305">
    <property type="component" value="Unassembled WGS sequence"/>
</dbReference>
<reference evidence="2 3" key="1">
    <citation type="journal article" date="2011" name="Science">
        <title>The ecoresponsive genome of Daphnia pulex.</title>
        <authorList>
            <person name="Colbourne J.K."/>
            <person name="Pfrender M.E."/>
            <person name="Gilbert D."/>
            <person name="Thomas W.K."/>
            <person name="Tucker A."/>
            <person name="Oakley T.H."/>
            <person name="Tokishita S."/>
            <person name="Aerts A."/>
            <person name="Arnold G.J."/>
            <person name="Basu M.K."/>
            <person name="Bauer D.J."/>
            <person name="Caceres C.E."/>
            <person name="Carmel L."/>
            <person name="Casola C."/>
            <person name="Choi J.H."/>
            <person name="Detter J.C."/>
            <person name="Dong Q."/>
            <person name="Dusheyko S."/>
            <person name="Eads B.D."/>
            <person name="Frohlich T."/>
            <person name="Geiler-Samerotte K.A."/>
            <person name="Gerlach D."/>
            <person name="Hatcher P."/>
            <person name="Jogdeo S."/>
            <person name="Krijgsveld J."/>
            <person name="Kriventseva E.V."/>
            <person name="Kultz D."/>
            <person name="Laforsch C."/>
            <person name="Lindquist E."/>
            <person name="Lopez J."/>
            <person name="Manak J.R."/>
            <person name="Muller J."/>
            <person name="Pangilinan J."/>
            <person name="Patwardhan R.P."/>
            <person name="Pitluck S."/>
            <person name="Pritham E.J."/>
            <person name="Rechtsteiner A."/>
            <person name="Rho M."/>
            <person name="Rogozin I.B."/>
            <person name="Sakarya O."/>
            <person name="Salamov A."/>
            <person name="Schaack S."/>
            <person name="Shapiro H."/>
            <person name="Shiga Y."/>
            <person name="Skalitzky C."/>
            <person name="Smith Z."/>
            <person name="Souvorov A."/>
            <person name="Sung W."/>
            <person name="Tang Z."/>
            <person name="Tsuchiya D."/>
            <person name="Tu H."/>
            <person name="Vos H."/>
            <person name="Wang M."/>
            <person name="Wolf Y.I."/>
            <person name="Yamagata H."/>
            <person name="Yamada T."/>
            <person name="Ye Y."/>
            <person name="Shaw J.R."/>
            <person name="Andrews J."/>
            <person name="Crease T.J."/>
            <person name="Tang H."/>
            <person name="Lucas S.M."/>
            <person name="Robertson H.M."/>
            <person name="Bork P."/>
            <person name="Koonin E.V."/>
            <person name="Zdobnov E.M."/>
            <person name="Grigoriev I.V."/>
            <person name="Lynch M."/>
            <person name="Boore J.L."/>
        </authorList>
    </citation>
    <scope>NUCLEOTIDE SEQUENCE [LARGE SCALE GENOMIC DNA]</scope>
</reference>
<keyword evidence="3" id="KW-1185">Reference proteome</keyword>
<gene>
    <name evidence="2" type="ORF">DAPPUDRAFT_256638</name>
</gene>
<dbReference type="EMBL" id="GL732617">
    <property type="protein sequence ID" value="EFX70777.1"/>
    <property type="molecule type" value="Genomic_DNA"/>
</dbReference>
<evidence type="ECO:0000313" key="2">
    <source>
        <dbReference type="EMBL" id="EFX70777.1"/>
    </source>
</evidence>
<feature type="compositionally biased region" description="Basic and acidic residues" evidence="1">
    <location>
        <begin position="21"/>
        <end position="46"/>
    </location>
</feature>
<feature type="compositionally biased region" description="Basic and acidic residues" evidence="1">
    <location>
        <begin position="53"/>
        <end position="65"/>
    </location>
</feature>
<sequence>MSLIKESKPRGVWFASAAGRTHGEWKRDRNFSKQPMRDSRIEEGKKPKPAQAGEEKRRVLEVEKN</sequence>
<accession>E9HBU1</accession>
<feature type="region of interest" description="Disordered" evidence="1">
    <location>
        <begin position="1"/>
        <end position="65"/>
    </location>
</feature>
<name>E9HBU1_DAPPU</name>
<protein>
    <submittedName>
        <fullName evidence="2">Uncharacterized protein</fullName>
    </submittedName>
</protein>
<evidence type="ECO:0000256" key="1">
    <source>
        <dbReference type="SAM" id="MobiDB-lite"/>
    </source>
</evidence>
<dbReference type="HOGENOM" id="CLU_2851968_0_0_1"/>
<evidence type="ECO:0000313" key="3">
    <source>
        <dbReference type="Proteomes" id="UP000000305"/>
    </source>
</evidence>
<dbReference type="AlphaFoldDB" id="E9HBU1"/>
<organism evidence="2 3">
    <name type="scientific">Daphnia pulex</name>
    <name type="common">Water flea</name>
    <dbReference type="NCBI Taxonomy" id="6669"/>
    <lineage>
        <taxon>Eukaryota</taxon>
        <taxon>Metazoa</taxon>
        <taxon>Ecdysozoa</taxon>
        <taxon>Arthropoda</taxon>
        <taxon>Crustacea</taxon>
        <taxon>Branchiopoda</taxon>
        <taxon>Diplostraca</taxon>
        <taxon>Cladocera</taxon>
        <taxon>Anomopoda</taxon>
        <taxon>Daphniidae</taxon>
        <taxon>Daphnia</taxon>
    </lineage>
</organism>
<proteinExistence type="predicted"/>